<dbReference type="PRINTS" id="PR00081">
    <property type="entry name" value="GDHRDH"/>
</dbReference>
<dbReference type="Pfam" id="PF00106">
    <property type="entry name" value="adh_short"/>
    <property type="match status" value="1"/>
</dbReference>
<dbReference type="OrthoDB" id="2102561at2759"/>
<name>A0A8C6XIA0_NAJNA</name>
<dbReference type="InterPro" id="IPR020904">
    <property type="entry name" value="Sc_DH/Rdtase_CS"/>
</dbReference>
<sequence length="336" mass="36922">MHVLQLDVCCEQQVARALQYVEARLEDPARGNHPGPSSHLPKGRLLPADECISPGSPAGLYRAPCMGPLGLPGSVWLHPALWPPVSPKVSVSPFWTGQFLWLEDGLPREGEEAALHSRPLTKSLLSCGAGLWGLVNNAGISSFGDVEFTSVEKYQRVADINLWGTLRVTKAFLPLIRRARGRIVNMSSMLGRMARPMRSSYCISKFGLEAFSDCLRQEMYRWGVSVVAIEPSNFIAATGILTPEGIEAEAECMWRGASEAVRADYGEADFQEKLSRMKGFAHSGLQDVSPVLDALTEALAARRPCSRYTPMEASWWLRLQAATHLPSALADWLFVS</sequence>
<keyword evidence="2" id="KW-0560">Oxidoreductase</keyword>
<reference evidence="4" key="1">
    <citation type="submission" date="2025-08" db="UniProtKB">
        <authorList>
            <consortium name="Ensembl"/>
        </authorList>
    </citation>
    <scope>IDENTIFICATION</scope>
</reference>
<dbReference type="Gene3D" id="3.40.50.720">
    <property type="entry name" value="NAD(P)-binding Rossmann-like Domain"/>
    <property type="match status" value="1"/>
</dbReference>
<evidence type="ECO:0000256" key="3">
    <source>
        <dbReference type="RuleBase" id="RU000363"/>
    </source>
</evidence>
<keyword evidence="5" id="KW-1185">Reference proteome</keyword>
<dbReference type="GO" id="GO:0008202">
    <property type="term" value="P:steroid metabolic process"/>
    <property type="evidence" value="ECO:0007669"/>
    <property type="project" value="TreeGrafter"/>
</dbReference>
<accession>A0A8C6XIA0</accession>
<evidence type="ECO:0000313" key="5">
    <source>
        <dbReference type="Proteomes" id="UP000694559"/>
    </source>
</evidence>
<dbReference type="InterPro" id="IPR036291">
    <property type="entry name" value="NAD(P)-bd_dom_sf"/>
</dbReference>
<dbReference type="Ensembl" id="ENSNNAT00000014815.1">
    <property type="protein sequence ID" value="ENSNNAP00000014130.1"/>
    <property type="gene ID" value="ENSNNAG00000009520.1"/>
</dbReference>
<dbReference type="PANTHER" id="PTHR43313:SF49">
    <property type="entry name" value="D-BETA-HYDROXYBUTYRATE DEHYDROGENASE, MITOCHONDRIAL"/>
    <property type="match status" value="1"/>
</dbReference>
<organism evidence="4 5">
    <name type="scientific">Naja naja</name>
    <name type="common">Indian cobra</name>
    <dbReference type="NCBI Taxonomy" id="35670"/>
    <lineage>
        <taxon>Eukaryota</taxon>
        <taxon>Metazoa</taxon>
        <taxon>Chordata</taxon>
        <taxon>Craniata</taxon>
        <taxon>Vertebrata</taxon>
        <taxon>Euteleostomi</taxon>
        <taxon>Lepidosauria</taxon>
        <taxon>Squamata</taxon>
        <taxon>Bifurcata</taxon>
        <taxon>Unidentata</taxon>
        <taxon>Episquamata</taxon>
        <taxon>Toxicofera</taxon>
        <taxon>Serpentes</taxon>
        <taxon>Colubroidea</taxon>
        <taxon>Elapidae</taxon>
        <taxon>Elapinae</taxon>
        <taxon>Naja</taxon>
    </lineage>
</organism>
<comment type="similarity">
    <text evidence="1 3">Belongs to the short-chain dehydrogenases/reductases (SDR) family.</text>
</comment>
<dbReference type="PRINTS" id="PR00080">
    <property type="entry name" value="SDRFAMILY"/>
</dbReference>
<evidence type="ECO:0000256" key="1">
    <source>
        <dbReference type="ARBA" id="ARBA00006484"/>
    </source>
</evidence>
<evidence type="ECO:0000256" key="2">
    <source>
        <dbReference type="ARBA" id="ARBA00023002"/>
    </source>
</evidence>
<dbReference type="AlphaFoldDB" id="A0A8C6XIA0"/>
<evidence type="ECO:0000313" key="4">
    <source>
        <dbReference type="Ensembl" id="ENSNNAP00000014130.1"/>
    </source>
</evidence>
<dbReference type="PROSITE" id="PS00061">
    <property type="entry name" value="ADH_SHORT"/>
    <property type="match status" value="1"/>
</dbReference>
<dbReference type="Proteomes" id="UP000694559">
    <property type="component" value="Unplaced"/>
</dbReference>
<dbReference type="InterPro" id="IPR002347">
    <property type="entry name" value="SDR_fam"/>
</dbReference>
<proteinExistence type="inferred from homology"/>
<dbReference type="SUPFAM" id="SSF51735">
    <property type="entry name" value="NAD(P)-binding Rossmann-fold domains"/>
    <property type="match status" value="1"/>
</dbReference>
<protein>
    <recommendedName>
        <fullName evidence="6">D-beta-hydroxybutyrate dehydrogenase, mitochondrial</fullName>
    </recommendedName>
</protein>
<dbReference type="GeneTree" id="ENSGT00940000156929"/>
<dbReference type="GO" id="GO:0016491">
    <property type="term" value="F:oxidoreductase activity"/>
    <property type="evidence" value="ECO:0007669"/>
    <property type="project" value="UniProtKB-KW"/>
</dbReference>
<reference evidence="4" key="2">
    <citation type="submission" date="2025-09" db="UniProtKB">
        <authorList>
            <consortium name="Ensembl"/>
        </authorList>
    </citation>
    <scope>IDENTIFICATION</scope>
</reference>
<evidence type="ECO:0008006" key="6">
    <source>
        <dbReference type="Google" id="ProtNLM"/>
    </source>
</evidence>
<dbReference type="PANTHER" id="PTHR43313">
    <property type="entry name" value="SHORT-CHAIN DEHYDROGENASE/REDUCTASE FAMILY 9C"/>
    <property type="match status" value="1"/>
</dbReference>